<evidence type="ECO:0000313" key="5">
    <source>
        <dbReference type="Proteomes" id="UP000526734"/>
    </source>
</evidence>
<proteinExistence type="predicted"/>
<name>A0A7W3ZDP5_9PSEU</name>
<dbReference type="InterPro" id="IPR016161">
    <property type="entry name" value="Ald_DH/histidinol_DH"/>
</dbReference>
<dbReference type="InterPro" id="IPR015590">
    <property type="entry name" value="Aldehyde_DH_dom"/>
</dbReference>
<feature type="region of interest" description="Disordered" evidence="2">
    <location>
        <begin position="455"/>
        <end position="476"/>
    </location>
</feature>
<organism evidence="4 5">
    <name type="scientific">Amycolatopsis dendrobii</name>
    <dbReference type="NCBI Taxonomy" id="2760662"/>
    <lineage>
        <taxon>Bacteria</taxon>
        <taxon>Bacillati</taxon>
        <taxon>Actinomycetota</taxon>
        <taxon>Actinomycetes</taxon>
        <taxon>Pseudonocardiales</taxon>
        <taxon>Pseudonocardiaceae</taxon>
        <taxon>Amycolatopsis</taxon>
    </lineage>
</organism>
<protein>
    <submittedName>
        <fullName evidence="4">Aldehyde dehydrogenase family protein</fullName>
    </submittedName>
</protein>
<evidence type="ECO:0000313" key="4">
    <source>
        <dbReference type="EMBL" id="MBB1157168.1"/>
    </source>
</evidence>
<comment type="caution">
    <text evidence="4">The sequence shown here is derived from an EMBL/GenBank/DDBJ whole genome shotgun (WGS) entry which is preliminary data.</text>
</comment>
<dbReference type="InterPro" id="IPR016162">
    <property type="entry name" value="Ald_DH_N"/>
</dbReference>
<evidence type="ECO:0000256" key="1">
    <source>
        <dbReference type="ARBA" id="ARBA00023002"/>
    </source>
</evidence>
<gene>
    <name evidence="4" type="ORF">H4281_28825</name>
</gene>
<accession>A0A7W3ZDP5</accession>
<dbReference type="EMBL" id="JACGZW010000010">
    <property type="protein sequence ID" value="MBB1157168.1"/>
    <property type="molecule type" value="Genomic_DNA"/>
</dbReference>
<dbReference type="InterPro" id="IPR016163">
    <property type="entry name" value="Ald_DH_C"/>
</dbReference>
<keyword evidence="5" id="KW-1185">Reference proteome</keyword>
<dbReference type="PANTHER" id="PTHR43353">
    <property type="entry name" value="SUCCINATE-SEMIALDEHYDE DEHYDROGENASE, MITOCHONDRIAL"/>
    <property type="match status" value="1"/>
</dbReference>
<reference evidence="4 5" key="1">
    <citation type="submission" date="2020-08" db="EMBL/GenBank/DDBJ databases">
        <title>Amycolatopsis sp. nov. DR6-1 isolated from Dendrobium heterocarpum.</title>
        <authorList>
            <person name="Tedsree N."/>
            <person name="Kuncharoen N."/>
            <person name="Likhitwitayawuid K."/>
            <person name="Tanasupawat S."/>
        </authorList>
    </citation>
    <scope>NUCLEOTIDE SEQUENCE [LARGE SCALE GENOMIC DNA]</scope>
    <source>
        <strain evidence="4 5">DR6-1</strain>
    </source>
</reference>
<dbReference type="AlphaFoldDB" id="A0A7W3ZDP5"/>
<dbReference type="GO" id="GO:0004777">
    <property type="term" value="F:succinate-semialdehyde dehydrogenase (NAD+) activity"/>
    <property type="evidence" value="ECO:0007669"/>
    <property type="project" value="TreeGrafter"/>
</dbReference>
<dbReference type="InterPro" id="IPR050740">
    <property type="entry name" value="Aldehyde_DH_Superfamily"/>
</dbReference>
<feature type="domain" description="Aldehyde dehydrogenase" evidence="3">
    <location>
        <begin position="28"/>
        <end position="487"/>
    </location>
</feature>
<dbReference type="GO" id="GO:0009450">
    <property type="term" value="P:gamma-aminobutyric acid catabolic process"/>
    <property type="evidence" value="ECO:0007669"/>
    <property type="project" value="TreeGrafter"/>
</dbReference>
<dbReference type="Pfam" id="PF00171">
    <property type="entry name" value="Aldedh"/>
    <property type="match status" value="1"/>
</dbReference>
<dbReference type="PANTHER" id="PTHR43353:SF5">
    <property type="entry name" value="SUCCINATE-SEMIALDEHYDE DEHYDROGENASE, MITOCHONDRIAL"/>
    <property type="match status" value="1"/>
</dbReference>
<sequence length="499" mass="51998">MDDKHRRERRGAPVDHALSLQHFVAGRWVPGDGPVARSTDPADPAQIVAEYRTAGPELLDEAVRAAVAAQPEWDRQGVIARGLVLRRAAELLAQRAESVAALMTREQGKTLAESRGEVAASVETLHYHAGRARSADGVLYPSGNPDEVVRTVRRPLGVVGVITPWNFPVQIPAWKLAPALLWGNSVVWKPASDTVALAVAFAEILIEAGVPDGVLNLLLAPGSLGAELVERPELSGVTFTGSVPVGRAIQAAVVPRGAKVQLELGGHSAAIVLPDADPAQAAAALVTASMSGTGQKCTAARRIIAVGDAGDRLVAELSARVKGLVVGAGTAPGVEIGPLVSARAAEEVEGAIQQAVDEGATVLARADCPEGGAFVAPTLLAGTPELTISQEEVFGPVATVLRAADLDEAIRLANGTRFGLTAAVFTDDERAVRQCLRDLDAGIVKVNAPNTGSEVHAPFGGLKDSSFPAPREQNGESAAEFFTWTKTAYLRTSAPREQS</sequence>
<dbReference type="Gene3D" id="3.40.309.10">
    <property type="entry name" value="Aldehyde Dehydrogenase, Chain A, domain 2"/>
    <property type="match status" value="1"/>
</dbReference>
<dbReference type="Proteomes" id="UP000526734">
    <property type="component" value="Unassembled WGS sequence"/>
</dbReference>
<evidence type="ECO:0000256" key="2">
    <source>
        <dbReference type="SAM" id="MobiDB-lite"/>
    </source>
</evidence>
<dbReference type="Gene3D" id="3.40.605.10">
    <property type="entry name" value="Aldehyde Dehydrogenase, Chain A, domain 1"/>
    <property type="match status" value="1"/>
</dbReference>
<dbReference type="SUPFAM" id="SSF53720">
    <property type="entry name" value="ALDH-like"/>
    <property type="match status" value="1"/>
</dbReference>
<keyword evidence="1" id="KW-0560">Oxidoreductase</keyword>
<evidence type="ECO:0000259" key="3">
    <source>
        <dbReference type="Pfam" id="PF00171"/>
    </source>
</evidence>